<evidence type="ECO:0000256" key="3">
    <source>
        <dbReference type="ARBA" id="ARBA00023125"/>
    </source>
</evidence>
<feature type="compositionally biased region" description="Polar residues" evidence="7">
    <location>
        <begin position="382"/>
        <end position="396"/>
    </location>
</feature>
<proteinExistence type="predicted"/>
<evidence type="ECO:0000256" key="5">
    <source>
        <dbReference type="ARBA" id="ARBA00023242"/>
    </source>
</evidence>
<sequence length="625" mass="69171">MHFFFLTHQFRSTLAGFEQVSKRYMSRNSQCRSIVNVISTALTAETEADYNTTVQDWSPTEKCPFCDGLRLSTDDCSEKDSMRIEHENESAASDGEYYGAGCSNQVKMEQNAANSSPESTGHLESSGGSQSRLFYMHPFSNLCTPSVLPVMTPFVPLPEIANQLFCQSLLQWSTSSLLLQQMNSHRSPENLHNSISEQYLSASKRNIIMQGLSKSSFGNESLLERPRALFYKEGGNNSNGMIEEDQPLDLSSRRALQAATQCAVSSAHNSRDGRRLRALINAISDKSPNSLSKDEENNSAISQAKNIIGTRTLHSSMSKRNYTQADLDAAVRDIRCGRLGTRRASVVYGIPRSTLRNKIYKLDAAEDQRTNGTGGKKKRINNFGTMLTPNRAQSPPATTVPFPNDANAGSTEIILPPKQTLVAIDGVSVPEIIQETGPNNKPHFANQESINANDEPVMENKKSLWSPFVHRQTAEPKSVHAGEKKTGRSPTNTTENQLDWKKSRPKRGQYRKYKKDALDEAVRSVRRGEMSVHRAGSFYGVPHSTLEYKVKERNLTRTKCKKTAAENIFETTKSGHRTNSSYIESSPLKNSPQQLPLPNPKMNDIGAAPAMRAVVLTSATSAVPS</sequence>
<feature type="compositionally biased region" description="Basic residues" evidence="7">
    <location>
        <begin position="503"/>
        <end position="514"/>
    </location>
</feature>
<dbReference type="InterPro" id="IPR007889">
    <property type="entry name" value="HTH_Psq"/>
</dbReference>
<keyword evidence="3 6" id="KW-0238">DNA-binding</keyword>
<name>A0A4E9ETJ1_BRUMA</name>
<feature type="region of interest" description="Disordered" evidence="7">
    <location>
        <begin position="572"/>
        <end position="604"/>
    </location>
</feature>
<keyword evidence="5 6" id="KW-0539">Nucleus</keyword>
<dbReference type="Pfam" id="PF05225">
    <property type="entry name" value="HTH_psq"/>
    <property type="match status" value="2"/>
</dbReference>
<keyword evidence="4" id="KW-0804">Transcription</keyword>
<evidence type="ECO:0000313" key="9">
    <source>
        <dbReference type="EMBL" id="VIO86052.1"/>
    </source>
</evidence>
<dbReference type="PANTHER" id="PTHR21545">
    <property type="entry name" value="TRANSCRIPTION FACTOR MLR1/2"/>
    <property type="match status" value="1"/>
</dbReference>
<evidence type="ECO:0000259" key="8">
    <source>
        <dbReference type="PROSITE" id="PS50960"/>
    </source>
</evidence>
<gene>
    <name evidence="9" type="primary">Bma-mbr-1</name>
    <name evidence="9" type="ORF">BM_BM5461</name>
</gene>
<comment type="subcellular location">
    <subcellularLocation>
        <location evidence="1 6">Nucleus</location>
    </subcellularLocation>
</comment>
<feature type="region of interest" description="Disordered" evidence="7">
    <location>
        <begin position="369"/>
        <end position="396"/>
    </location>
</feature>
<feature type="domain" description="HTH psq-type" evidence="8">
    <location>
        <begin position="504"/>
        <end position="556"/>
    </location>
</feature>
<dbReference type="GeneID" id="6099776"/>
<dbReference type="GO" id="GO:0006357">
    <property type="term" value="P:regulation of transcription by RNA polymerase II"/>
    <property type="evidence" value="ECO:0007669"/>
    <property type="project" value="TreeGrafter"/>
</dbReference>
<dbReference type="FunFam" id="1.10.10.60:FF:000019">
    <property type="entry name" value="Ligand-dependent corepressor isoform 1"/>
    <property type="match status" value="1"/>
</dbReference>
<dbReference type="AlphaFoldDB" id="A0A4E9ETJ1"/>
<dbReference type="PROSITE" id="PS50960">
    <property type="entry name" value="HTH_PSQ"/>
    <property type="match status" value="1"/>
</dbReference>
<evidence type="ECO:0000256" key="1">
    <source>
        <dbReference type="ARBA" id="ARBA00004123"/>
    </source>
</evidence>
<feature type="DNA-binding region" description="H-T-H motif" evidence="6">
    <location>
        <begin position="532"/>
        <end position="552"/>
    </location>
</feature>
<dbReference type="GO" id="GO:0005634">
    <property type="term" value="C:nucleus"/>
    <property type="evidence" value="ECO:0007669"/>
    <property type="project" value="UniProtKB-SubCell"/>
</dbReference>
<dbReference type="SUPFAM" id="SSF46689">
    <property type="entry name" value="Homeodomain-like"/>
    <property type="match status" value="2"/>
</dbReference>
<evidence type="ECO:0000256" key="7">
    <source>
        <dbReference type="SAM" id="MobiDB-lite"/>
    </source>
</evidence>
<organism evidence="9">
    <name type="scientific">Brugia malayi</name>
    <name type="common">Filarial nematode worm</name>
    <dbReference type="NCBI Taxonomy" id="6279"/>
    <lineage>
        <taxon>Eukaryota</taxon>
        <taxon>Metazoa</taxon>
        <taxon>Ecdysozoa</taxon>
        <taxon>Nematoda</taxon>
        <taxon>Chromadorea</taxon>
        <taxon>Rhabditida</taxon>
        <taxon>Spirurina</taxon>
        <taxon>Spiruromorpha</taxon>
        <taxon>Filarioidea</taxon>
        <taxon>Onchocercidae</taxon>
        <taxon>Brugia</taxon>
    </lineage>
</organism>
<reference evidence="9" key="1">
    <citation type="submission" date="2019-04" db="EMBL/GenBank/DDBJ databases">
        <authorList>
            <person name="Howe K."/>
            <person name="Paulini M."/>
            <person name="Williams G."/>
        </authorList>
    </citation>
    <scope>NUCLEOTIDE SEQUENCE [LARGE SCALE GENOMIC DNA]</scope>
    <source>
        <strain evidence="9">FR3</strain>
    </source>
</reference>
<dbReference type="InterPro" id="IPR009057">
    <property type="entry name" value="Homeodomain-like_sf"/>
</dbReference>
<feature type="region of interest" description="Disordered" evidence="7">
    <location>
        <begin position="472"/>
        <end position="514"/>
    </location>
</feature>
<feature type="compositionally biased region" description="Polar residues" evidence="7">
    <location>
        <begin position="572"/>
        <end position="596"/>
    </location>
</feature>
<evidence type="ECO:0000256" key="6">
    <source>
        <dbReference type="PROSITE-ProRule" id="PRU00320"/>
    </source>
</evidence>
<feature type="compositionally biased region" description="Basic and acidic residues" evidence="7">
    <location>
        <begin position="472"/>
        <end position="486"/>
    </location>
</feature>
<feature type="compositionally biased region" description="Polar residues" evidence="7">
    <location>
        <begin position="488"/>
        <end position="497"/>
    </location>
</feature>
<dbReference type="OrthoDB" id="10028342at2759"/>
<dbReference type="GO" id="GO:0003677">
    <property type="term" value="F:DNA binding"/>
    <property type="evidence" value="ECO:0007669"/>
    <property type="project" value="UniProtKB-UniRule"/>
</dbReference>
<evidence type="ECO:0000256" key="4">
    <source>
        <dbReference type="ARBA" id="ARBA00023163"/>
    </source>
</evidence>
<dbReference type="CTD" id="6099776"/>
<evidence type="ECO:0000256" key="2">
    <source>
        <dbReference type="ARBA" id="ARBA00023015"/>
    </source>
</evidence>
<dbReference type="Gene3D" id="1.10.10.60">
    <property type="entry name" value="Homeodomain-like"/>
    <property type="match status" value="2"/>
</dbReference>
<dbReference type="RefSeq" id="XP_042929213.1">
    <property type="nucleotide sequence ID" value="XM_043073279.1"/>
</dbReference>
<protein>
    <submittedName>
        <fullName evidence="9">Helix-turn-helix, Psq domain containing protein</fullName>
    </submittedName>
</protein>
<keyword evidence="2" id="KW-0805">Transcription regulation</keyword>
<accession>A0A4E9ETJ1</accession>
<dbReference type="EMBL" id="CAAKNF010000196">
    <property type="protein sequence ID" value="VIO86052.1"/>
    <property type="molecule type" value="Genomic_DNA"/>
</dbReference>
<dbReference type="PANTHER" id="PTHR21545:SF13">
    <property type="entry name" value="ECDYSONE-INDUCED PROTEIN 93F, ISOFORM C"/>
    <property type="match status" value="1"/>
</dbReference>